<dbReference type="InterPro" id="IPR050695">
    <property type="entry name" value="N-acetylmuramoyl_amidase_3"/>
</dbReference>
<dbReference type="Gene3D" id="3.40.630.40">
    <property type="entry name" value="Zn-dependent exopeptidases"/>
    <property type="match status" value="1"/>
</dbReference>
<dbReference type="InterPro" id="IPR002508">
    <property type="entry name" value="MurNAc-LAA_cat"/>
</dbReference>
<dbReference type="InterPro" id="IPR003646">
    <property type="entry name" value="SH3-like_bac-type"/>
</dbReference>
<dbReference type="PROSITE" id="PS51781">
    <property type="entry name" value="SH3B"/>
    <property type="match status" value="1"/>
</dbReference>
<dbReference type="GO" id="GO:0071555">
    <property type="term" value="P:cell wall organization"/>
    <property type="evidence" value="ECO:0007669"/>
    <property type="project" value="UniProtKB-KW"/>
</dbReference>
<evidence type="ECO:0000256" key="3">
    <source>
        <dbReference type="SAM" id="Phobius"/>
    </source>
</evidence>
<dbReference type="PANTHER" id="PTHR30404">
    <property type="entry name" value="N-ACETYLMURAMOYL-L-ALANINE AMIDASE"/>
    <property type="match status" value="1"/>
</dbReference>
<dbReference type="GO" id="GO:0030288">
    <property type="term" value="C:outer membrane-bounded periplasmic space"/>
    <property type="evidence" value="ECO:0007669"/>
    <property type="project" value="TreeGrafter"/>
</dbReference>
<evidence type="ECO:0000256" key="2">
    <source>
        <dbReference type="ARBA" id="ARBA00023316"/>
    </source>
</evidence>
<dbReference type="CDD" id="cd00174">
    <property type="entry name" value="SH3"/>
    <property type="match status" value="1"/>
</dbReference>
<name>A0A0R2CIV4_9LACO</name>
<evidence type="ECO:0000256" key="1">
    <source>
        <dbReference type="ARBA" id="ARBA00022801"/>
    </source>
</evidence>
<keyword evidence="3" id="KW-1133">Transmembrane helix</keyword>
<dbReference type="SUPFAM" id="SSF50044">
    <property type="entry name" value="SH3-domain"/>
    <property type="match status" value="1"/>
</dbReference>
<dbReference type="Pfam" id="PF01520">
    <property type="entry name" value="Amidase_3"/>
    <property type="match status" value="1"/>
</dbReference>
<dbReference type="CDD" id="cd02696">
    <property type="entry name" value="MurNAc-LAA"/>
    <property type="match status" value="1"/>
</dbReference>
<evidence type="ECO:0000313" key="5">
    <source>
        <dbReference type="EMBL" id="KRM91415.1"/>
    </source>
</evidence>
<keyword evidence="3" id="KW-0812">Transmembrane</keyword>
<dbReference type="SUPFAM" id="SSF53187">
    <property type="entry name" value="Zn-dependent exopeptidases"/>
    <property type="match status" value="1"/>
</dbReference>
<reference evidence="5 6" key="1">
    <citation type="journal article" date="2015" name="Genome Announc.">
        <title>Expanding the biotechnology potential of lactobacilli through comparative genomics of 213 strains and associated genera.</title>
        <authorList>
            <person name="Sun Z."/>
            <person name="Harris H.M."/>
            <person name="McCann A."/>
            <person name="Guo C."/>
            <person name="Argimon S."/>
            <person name="Zhang W."/>
            <person name="Yang X."/>
            <person name="Jeffery I.B."/>
            <person name="Cooney J.C."/>
            <person name="Kagawa T.F."/>
            <person name="Liu W."/>
            <person name="Song Y."/>
            <person name="Salvetti E."/>
            <person name="Wrobel A."/>
            <person name="Rasinkangas P."/>
            <person name="Parkhill J."/>
            <person name="Rea M.C."/>
            <person name="O'Sullivan O."/>
            <person name="Ritari J."/>
            <person name="Douillard F.P."/>
            <person name="Paul Ross R."/>
            <person name="Yang R."/>
            <person name="Briner A.E."/>
            <person name="Felis G.E."/>
            <person name="de Vos W.M."/>
            <person name="Barrangou R."/>
            <person name="Klaenhammer T.R."/>
            <person name="Caufield P.W."/>
            <person name="Cui Y."/>
            <person name="Zhang H."/>
            <person name="O'Toole P.W."/>
        </authorList>
    </citation>
    <scope>NUCLEOTIDE SEQUENCE [LARGE SCALE GENOMIC DNA]</scope>
    <source>
        <strain evidence="5 6">DSM 22689</strain>
    </source>
</reference>
<feature type="transmembrane region" description="Helical" evidence="3">
    <location>
        <begin position="12"/>
        <end position="30"/>
    </location>
</feature>
<dbReference type="Proteomes" id="UP000051586">
    <property type="component" value="Unassembled WGS sequence"/>
</dbReference>
<protein>
    <submittedName>
        <fullName evidence="5">N-acetylmuramoyl-L-alanine amidase</fullName>
    </submittedName>
</protein>
<keyword evidence="2" id="KW-0961">Cell wall biogenesis/degradation</keyword>
<gene>
    <name evidence="5" type="ORF">FC87_GL000926</name>
</gene>
<accession>A0A0R2CIV4</accession>
<keyword evidence="1" id="KW-0378">Hydrolase</keyword>
<dbReference type="GO" id="GO:0009253">
    <property type="term" value="P:peptidoglycan catabolic process"/>
    <property type="evidence" value="ECO:0007669"/>
    <property type="project" value="InterPro"/>
</dbReference>
<comment type="caution">
    <text evidence="5">The sequence shown here is derived from an EMBL/GenBank/DDBJ whole genome shotgun (WGS) entry which is preliminary data.</text>
</comment>
<evidence type="ECO:0000313" key="6">
    <source>
        <dbReference type="Proteomes" id="UP000051586"/>
    </source>
</evidence>
<dbReference type="PATRIC" id="fig|1423745.4.peg.987"/>
<dbReference type="Pfam" id="PF08239">
    <property type="entry name" value="SH3_3"/>
    <property type="match status" value="1"/>
</dbReference>
<evidence type="ECO:0000259" key="4">
    <source>
        <dbReference type="PROSITE" id="PS51781"/>
    </source>
</evidence>
<dbReference type="PANTHER" id="PTHR30404:SF7">
    <property type="entry name" value="CELL WALL AMIDASE LYTH-RELATED"/>
    <property type="match status" value="1"/>
</dbReference>
<organism evidence="5 6">
    <name type="scientific">Fructilactobacillus florum DSM 22689 = JCM 16035</name>
    <dbReference type="NCBI Taxonomy" id="1423745"/>
    <lineage>
        <taxon>Bacteria</taxon>
        <taxon>Bacillati</taxon>
        <taxon>Bacillota</taxon>
        <taxon>Bacilli</taxon>
        <taxon>Lactobacillales</taxon>
        <taxon>Lactobacillaceae</taxon>
        <taxon>Fructilactobacillus</taxon>
    </lineage>
</organism>
<proteinExistence type="predicted"/>
<dbReference type="EMBL" id="AYZI01000005">
    <property type="protein sequence ID" value="KRM91415.1"/>
    <property type="molecule type" value="Genomic_DNA"/>
</dbReference>
<keyword evidence="3" id="KW-0472">Membrane</keyword>
<dbReference type="Gene3D" id="2.30.30.40">
    <property type="entry name" value="SH3 Domains"/>
    <property type="match status" value="1"/>
</dbReference>
<sequence>MKKNANNHRGLLFTILVSSSTILLLGFLLIRNNLTVPSNNLLVKSGPNLTNRTVGRLQRGERVQILSRDHDWVKVVYHHQHVGWVPNWLLTNHHLKKATPLSEATIVLDPGHGGNDSGALAANGQQEKKYTLKVAQKTKKILETQGSNVILTRQHDQSVSLKKRPKIATKNHANIFISFHFDSSETENSGSGFTSYYYHRGNSHQLAERINHKLNVLPLENKGVQFGDFLVIRDVTVPSVLLEMGYINSNQDFQQINSVAYQNQVATAVAAGIKTYTQKYK</sequence>
<dbReference type="SMART" id="SM00646">
    <property type="entry name" value="Ami_3"/>
    <property type="match status" value="1"/>
</dbReference>
<dbReference type="InterPro" id="IPR036028">
    <property type="entry name" value="SH3-like_dom_sf"/>
</dbReference>
<dbReference type="STRING" id="1423745.GCA_001311215_00325"/>
<dbReference type="SMART" id="SM00287">
    <property type="entry name" value="SH3b"/>
    <property type="match status" value="1"/>
</dbReference>
<dbReference type="GO" id="GO:0008745">
    <property type="term" value="F:N-acetylmuramoyl-L-alanine amidase activity"/>
    <property type="evidence" value="ECO:0007669"/>
    <property type="project" value="InterPro"/>
</dbReference>
<dbReference type="RefSeq" id="WP_035421343.1">
    <property type="nucleotide sequence ID" value="NZ_AYZI01000005.1"/>
</dbReference>
<dbReference type="AlphaFoldDB" id="A0A0R2CIV4"/>
<feature type="domain" description="SH3b" evidence="4">
    <location>
        <begin position="31"/>
        <end position="93"/>
    </location>
</feature>